<organism evidence="1 2">
    <name type="scientific">Pantoea ananatis (strain LMG 20103)</name>
    <dbReference type="NCBI Taxonomy" id="706191"/>
    <lineage>
        <taxon>Bacteria</taxon>
        <taxon>Pseudomonadati</taxon>
        <taxon>Pseudomonadota</taxon>
        <taxon>Gammaproteobacteria</taxon>
        <taxon>Enterobacterales</taxon>
        <taxon>Erwiniaceae</taxon>
        <taxon>Pantoea</taxon>
    </lineage>
</organism>
<dbReference type="HOGENOM" id="CLU_782602_0_0_6"/>
<sequence>MIKKINKECSMRSFSISKVDFDAGCWVVRPGKGYRYYEHFLIANVAAIGHFDEYLSSEMDLTIDNFEKIKNEYYKDQAKQGETANSIGAGINQVRKFIFDMEVGDLIFTIGPFGIVAGVIKSEAYVDEEPLVFDIKSYPQITEELPFKLRRNISWGKSYPKSSMPLAIKMSFKANQTVFSASEHIRSIYHWLNTIFIADETVYTSARINQIDDIHHYSVTKFAETLNKIEALARLIEDTDFEKNNINLDEIDSKLLELALDDDLHLTTQQAFMSPGDYWNGFNSKSKKSLVAFVLAICFLFDVSPVFADPEEAKIADQLHAPIKNVMDKMKAKNGIELVKEKLELELPEQNKKIIKDITTNHNIVFPKVRDSDSGVR</sequence>
<protein>
    <submittedName>
        <fullName evidence="1">Uncharacterized protein</fullName>
    </submittedName>
</protein>
<gene>
    <name evidence="1" type="ordered locus">PANA_3925</name>
</gene>
<reference evidence="1 2" key="1">
    <citation type="journal article" date="2010" name="J. Bacteriol.">
        <title>Genome sequence of Pantoea ananatis LMG20103, the causative agent of Eucalyptus blight and dieback.</title>
        <authorList>
            <person name="De Maayer P."/>
            <person name="Chan W.Y."/>
            <person name="Venter S.N."/>
            <person name="Toth I.K."/>
            <person name="Birch P.R."/>
            <person name="Joubert F."/>
            <person name="Coutinho T.A."/>
        </authorList>
    </citation>
    <scope>NUCLEOTIDE SEQUENCE [LARGE SCALE GENOMIC DNA]</scope>
    <source>
        <strain evidence="1 2">LMG 20103</strain>
    </source>
</reference>
<name>D4GE50_PANAM</name>
<evidence type="ECO:0000313" key="1">
    <source>
        <dbReference type="EMBL" id="ADD79092.1"/>
    </source>
</evidence>
<dbReference type="KEGG" id="pam:PANA_3925"/>
<dbReference type="EMBL" id="CP001875">
    <property type="protein sequence ID" value="ADD79092.1"/>
    <property type="molecule type" value="Genomic_DNA"/>
</dbReference>
<dbReference type="STRING" id="706191.PANA_3925"/>
<keyword evidence="2" id="KW-1185">Reference proteome</keyword>
<proteinExistence type="predicted"/>
<dbReference type="AlphaFoldDB" id="D4GE50"/>
<accession>D4GE50</accession>
<dbReference type="Proteomes" id="UP000001702">
    <property type="component" value="Chromosome"/>
</dbReference>
<dbReference type="eggNOG" id="ENOG5032W2F">
    <property type="taxonomic scope" value="Bacteria"/>
</dbReference>
<evidence type="ECO:0000313" key="2">
    <source>
        <dbReference type="Proteomes" id="UP000001702"/>
    </source>
</evidence>